<dbReference type="GO" id="GO:0046166">
    <property type="term" value="P:glyceraldehyde-3-phosphate biosynthetic process"/>
    <property type="evidence" value="ECO:0007669"/>
    <property type="project" value="TreeGrafter"/>
</dbReference>
<feature type="binding site" evidence="9">
    <location>
        <position position="180"/>
    </location>
    <ligand>
        <name>substrate</name>
    </ligand>
</feature>
<dbReference type="GO" id="GO:0006094">
    <property type="term" value="P:gluconeogenesis"/>
    <property type="evidence" value="ECO:0007669"/>
    <property type="project" value="UniProtKB-UniRule"/>
</dbReference>
<name>A0AAV5B0N9_9ACTN</name>
<dbReference type="InterPro" id="IPR035990">
    <property type="entry name" value="TIM_sf"/>
</dbReference>
<dbReference type="InterPro" id="IPR020861">
    <property type="entry name" value="Triosephosphate_isomerase_AS"/>
</dbReference>
<feature type="binding site" evidence="9">
    <location>
        <begin position="13"/>
        <end position="15"/>
    </location>
    <ligand>
        <name>substrate</name>
    </ligand>
</feature>
<dbReference type="InterPro" id="IPR013785">
    <property type="entry name" value="Aldolase_TIM"/>
</dbReference>
<evidence type="ECO:0000256" key="3">
    <source>
        <dbReference type="ARBA" id="ARBA00011940"/>
    </source>
</evidence>
<dbReference type="SUPFAM" id="SSF51351">
    <property type="entry name" value="Triosephosphate isomerase (TIM)"/>
    <property type="match status" value="1"/>
</dbReference>
<dbReference type="EC" id="5.3.1.1" evidence="3 9"/>
<keyword evidence="6 9" id="KW-0963">Cytoplasm</keyword>
<keyword evidence="8 9" id="KW-0413">Isomerase</keyword>
<dbReference type="EMBL" id="BQKC01000001">
    <property type="protein sequence ID" value="GJM55162.1"/>
    <property type="molecule type" value="Genomic_DNA"/>
</dbReference>
<proteinExistence type="inferred from homology"/>
<dbReference type="CDD" id="cd00311">
    <property type="entry name" value="TIM"/>
    <property type="match status" value="1"/>
</dbReference>
<evidence type="ECO:0000256" key="5">
    <source>
        <dbReference type="ARBA" id="ARBA00022432"/>
    </source>
</evidence>
<keyword evidence="12" id="KW-1185">Reference proteome</keyword>
<dbReference type="GO" id="GO:0004807">
    <property type="term" value="F:triose-phosphate isomerase activity"/>
    <property type="evidence" value="ECO:0007669"/>
    <property type="project" value="UniProtKB-UniRule"/>
</dbReference>
<dbReference type="Pfam" id="PF00121">
    <property type="entry name" value="TIM"/>
    <property type="match status" value="1"/>
</dbReference>
<evidence type="ECO:0000256" key="6">
    <source>
        <dbReference type="ARBA" id="ARBA00022490"/>
    </source>
</evidence>
<feature type="active site" description="Electrophile" evidence="9">
    <location>
        <position position="102"/>
    </location>
</feature>
<comment type="function">
    <text evidence="9">Involved in the gluconeogenesis. Catalyzes stereospecifically the conversion of dihydroxyacetone phosphate (DHAP) to D-glyceraldehyde-3-phosphate (G3P).</text>
</comment>
<dbReference type="PROSITE" id="PS00171">
    <property type="entry name" value="TIM_1"/>
    <property type="match status" value="1"/>
</dbReference>
<evidence type="ECO:0000256" key="2">
    <source>
        <dbReference type="ARBA" id="ARBA00007422"/>
    </source>
</evidence>
<comment type="subunit">
    <text evidence="9 10">Homodimer.</text>
</comment>
<keyword evidence="7 9" id="KW-0324">Glycolysis</keyword>
<organism evidence="11 12">
    <name type="scientific">Granulimonas faecalis</name>
    <dbReference type="NCBI Taxonomy" id="2894155"/>
    <lineage>
        <taxon>Bacteria</taxon>
        <taxon>Bacillati</taxon>
        <taxon>Actinomycetota</taxon>
        <taxon>Coriobacteriia</taxon>
        <taxon>Coriobacteriales</taxon>
        <taxon>Kribbibacteriaceae</taxon>
        <taxon>Granulimonas</taxon>
    </lineage>
</organism>
<evidence type="ECO:0000256" key="9">
    <source>
        <dbReference type="HAMAP-Rule" id="MF_00147"/>
    </source>
</evidence>
<evidence type="ECO:0000256" key="8">
    <source>
        <dbReference type="ARBA" id="ARBA00023235"/>
    </source>
</evidence>
<dbReference type="InterPro" id="IPR022896">
    <property type="entry name" value="TrioseP_Isoase_bac/euk"/>
</dbReference>
<feature type="binding site" evidence="9">
    <location>
        <begin position="241"/>
        <end position="242"/>
    </location>
    <ligand>
        <name>substrate</name>
    </ligand>
</feature>
<comment type="caution">
    <text evidence="11">The sequence shown here is derived from an EMBL/GenBank/DDBJ whole genome shotgun (WGS) entry which is preliminary data.</text>
</comment>
<dbReference type="InterPro" id="IPR000652">
    <property type="entry name" value="Triosephosphate_isomerase"/>
</dbReference>
<evidence type="ECO:0000313" key="11">
    <source>
        <dbReference type="EMBL" id="GJM55162.1"/>
    </source>
</evidence>
<protein>
    <recommendedName>
        <fullName evidence="4 9">Triosephosphate isomerase</fullName>
        <shortName evidence="9">TIM</shortName>
        <shortName evidence="9">TPI</shortName>
        <ecNumber evidence="3 9">5.3.1.1</ecNumber>
    </recommendedName>
    <alternativeName>
        <fullName evidence="9">Triose-phosphate isomerase</fullName>
    </alternativeName>
</protein>
<dbReference type="GO" id="GO:0005829">
    <property type="term" value="C:cytosol"/>
    <property type="evidence" value="ECO:0007669"/>
    <property type="project" value="TreeGrafter"/>
</dbReference>
<evidence type="ECO:0000256" key="1">
    <source>
        <dbReference type="ARBA" id="ARBA00004680"/>
    </source>
</evidence>
<comment type="pathway">
    <text evidence="9 10">Carbohydrate biosynthesis; gluconeogenesis.</text>
</comment>
<dbReference type="FunFam" id="3.20.20.70:FF:000016">
    <property type="entry name" value="Triosephosphate isomerase"/>
    <property type="match status" value="1"/>
</dbReference>
<evidence type="ECO:0000313" key="12">
    <source>
        <dbReference type="Proteomes" id="UP001055025"/>
    </source>
</evidence>
<dbReference type="RefSeq" id="WP_135977618.1">
    <property type="nucleotide sequence ID" value="NZ_BQKC01000001.1"/>
</dbReference>
<feature type="binding site" evidence="9">
    <location>
        <position position="220"/>
    </location>
    <ligand>
        <name>substrate</name>
    </ligand>
</feature>
<comment type="subcellular location">
    <subcellularLocation>
        <location evidence="9 10">Cytoplasm</location>
    </subcellularLocation>
</comment>
<feature type="active site" description="Proton acceptor" evidence="9">
    <location>
        <position position="174"/>
    </location>
</feature>
<keyword evidence="5 9" id="KW-0312">Gluconeogenesis</keyword>
<reference evidence="11" key="1">
    <citation type="journal article" date="2022" name="Int. J. Syst. Evol. Microbiol.">
        <title>Granulimonas faecalis gen. nov., sp. nov., and Leptogranulimonas caecicola gen. nov., sp. nov., novel lactate-producing Atopobiaceae bacteria isolated from mouse intestines, and an emended description of the family Atopobiaceae.</title>
        <authorList>
            <person name="Morinaga K."/>
            <person name="Kusada H."/>
            <person name="Sakamoto S."/>
            <person name="Murakami T."/>
            <person name="Toyoda A."/>
            <person name="Mori H."/>
            <person name="Meng X.Y."/>
            <person name="Takashino M."/>
            <person name="Murotomi K."/>
            <person name="Tamaki H."/>
        </authorList>
    </citation>
    <scope>NUCLEOTIDE SEQUENCE</scope>
    <source>
        <strain evidence="11">OPF53</strain>
    </source>
</reference>
<dbReference type="Proteomes" id="UP001055025">
    <property type="component" value="Unassembled WGS sequence"/>
</dbReference>
<dbReference type="NCBIfam" id="TIGR00419">
    <property type="entry name" value="tim"/>
    <property type="match status" value="1"/>
</dbReference>
<dbReference type="HAMAP" id="MF_00147_B">
    <property type="entry name" value="TIM_B"/>
    <property type="match status" value="1"/>
</dbReference>
<dbReference type="GO" id="GO:0019563">
    <property type="term" value="P:glycerol catabolic process"/>
    <property type="evidence" value="ECO:0007669"/>
    <property type="project" value="TreeGrafter"/>
</dbReference>
<evidence type="ECO:0000256" key="4">
    <source>
        <dbReference type="ARBA" id="ARBA00019397"/>
    </source>
</evidence>
<comment type="pathway">
    <text evidence="1 9 10">Carbohydrate degradation; glycolysis; D-glyceraldehyde 3-phosphate from glycerone phosphate: step 1/1.</text>
</comment>
<dbReference type="PANTHER" id="PTHR21139">
    <property type="entry name" value="TRIOSEPHOSPHATE ISOMERASE"/>
    <property type="match status" value="1"/>
</dbReference>
<dbReference type="PROSITE" id="PS51440">
    <property type="entry name" value="TIM_2"/>
    <property type="match status" value="1"/>
</dbReference>
<comment type="catalytic activity">
    <reaction evidence="9 10">
        <text>D-glyceraldehyde 3-phosphate = dihydroxyacetone phosphate</text>
        <dbReference type="Rhea" id="RHEA:18585"/>
        <dbReference type="ChEBI" id="CHEBI:57642"/>
        <dbReference type="ChEBI" id="CHEBI:59776"/>
        <dbReference type="EC" id="5.3.1.1"/>
    </reaction>
</comment>
<evidence type="ECO:0000256" key="7">
    <source>
        <dbReference type="ARBA" id="ARBA00023152"/>
    </source>
</evidence>
<sequence>MPNNTRTRLIAGNWKMNKNYTEGVQLAQDLANELGHDTHGVEVVVCPPATDLKGVSGVIEFDRAPFGLGAQNVYWEASGAFTGELSCDMLKSVGCTHCIVGHSERRDYFGETDGDINLKVKALLAAGIVPISCCGESLEVREAGNQVDFVVGQIRADFDGVELESGDQLVVAYEPIWAIGTGKTATPEDAQEVCGAIRAALVDIFGADIASQIRVLYGGSAKPGNVAGFLAEEDVDGALVGGASLVAADFAAMVERAAE</sequence>
<gene>
    <name evidence="9 11" type="primary">tpiA</name>
    <name evidence="11" type="ORF">ATOP_08170</name>
</gene>
<dbReference type="Gene3D" id="3.20.20.70">
    <property type="entry name" value="Aldolase class I"/>
    <property type="match status" value="1"/>
</dbReference>
<dbReference type="AlphaFoldDB" id="A0AAV5B0N9"/>
<accession>A0AAV5B0N9</accession>
<dbReference type="GO" id="GO:0006096">
    <property type="term" value="P:glycolytic process"/>
    <property type="evidence" value="ECO:0007669"/>
    <property type="project" value="UniProtKB-UniRule"/>
</dbReference>
<evidence type="ECO:0000256" key="10">
    <source>
        <dbReference type="RuleBase" id="RU363013"/>
    </source>
</evidence>
<dbReference type="PANTHER" id="PTHR21139:SF42">
    <property type="entry name" value="TRIOSEPHOSPHATE ISOMERASE"/>
    <property type="match status" value="1"/>
</dbReference>
<comment type="similarity">
    <text evidence="2 9 10">Belongs to the triosephosphate isomerase family.</text>
</comment>